<keyword evidence="2" id="KW-1185">Reference proteome</keyword>
<protein>
    <submittedName>
        <fullName evidence="1">Uncharacterized protein</fullName>
    </submittedName>
</protein>
<name>A0A3E1P0G9_9BACT</name>
<evidence type="ECO:0000313" key="2">
    <source>
        <dbReference type="Proteomes" id="UP000261174"/>
    </source>
</evidence>
<dbReference type="AlphaFoldDB" id="A0A3E1P0G9"/>
<dbReference type="Pfam" id="PF18845">
    <property type="entry name" value="baeRF_family3"/>
    <property type="match status" value="1"/>
</dbReference>
<dbReference type="OrthoDB" id="4393931at2"/>
<organism evidence="1 2">
    <name type="scientific">Chitinophaga silvisoli</name>
    <dbReference type="NCBI Taxonomy" id="2291814"/>
    <lineage>
        <taxon>Bacteria</taxon>
        <taxon>Pseudomonadati</taxon>
        <taxon>Bacteroidota</taxon>
        <taxon>Chitinophagia</taxon>
        <taxon>Chitinophagales</taxon>
        <taxon>Chitinophagaceae</taxon>
        <taxon>Chitinophaga</taxon>
    </lineage>
</organism>
<dbReference type="Proteomes" id="UP000261174">
    <property type="component" value="Unassembled WGS sequence"/>
</dbReference>
<evidence type="ECO:0000313" key="1">
    <source>
        <dbReference type="EMBL" id="RFM33696.1"/>
    </source>
</evidence>
<proteinExistence type="predicted"/>
<sequence>MQKHEAPPCISLVVALDGAQDRKAALQLVNQSIEEAADHLRTAWPDKAATLTNAFYELRDNYTYSPVDKGIGLYVAPNYNKLFRFSFPVQAKVCLGEKFAMRELLYQEQYGFDYLVLHLEEKKVQLYRGRLDRLEMINDNNFPLDFDNDYDYSPATVGERDKDKSTVIGLRQKNFYKAADRLLEAYLHGQPLILTGPTKDIGYFEDVSTHKKDVTASIHGNFSSVPIKTLEDKAWPAVRSFIDMRDQQAIRELEDNHAQVVDGIRDVLNAAKDGRGSKLLVEKDFNSADFTDELTGRLRTKSPEASHTIDAVEDAMRAVIDKNGEIIFVKEGVLEDHKHIALITRY</sequence>
<comment type="caution">
    <text evidence="1">The sequence shown here is derived from an EMBL/GenBank/DDBJ whole genome shotgun (WGS) entry which is preliminary data.</text>
</comment>
<gene>
    <name evidence="1" type="ORF">DXN04_17195</name>
</gene>
<dbReference type="EMBL" id="QTJV01000006">
    <property type="protein sequence ID" value="RFM33696.1"/>
    <property type="molecule type" value="Genomic_DNA"/>
</dbReference>
<accession>A0A3E1P0G9</accession>
<reference evidence="1 2" key="1">
    <citation type="submission" date="2018-08" db="EMBL/GenBank/DDBJ databases">
        <title>Chitinophaga sp. K20C18050901, a novel bacterium isolated from forest soil.</title>
        <authorList>
            <person name="Wang C."/>
        </authorList>
    </citation>
    <scope>NUCLEOTIDE SEQUENCE [LARGE SCALE GENOMIC DNA]</scope>
    <source>
        <strain evidence="1 2">K20C18050901</strain>
    </source>
</reference>
<dbReference type="RefSeq" id="WP_116854618.1">
    <property type="nucleotide sequence ID" value="NZ_QTJV01000006.1"/>
</dbReference>
<dbReference type="InterPro" id="IPR041289">
    <property type="entry name" value="Bact_RF_family3"/>
</dbReference>